<sequence>LLNTSKQKADFLKSQICYKFESNLAEVTGNPNAVMCYTNFEEEIVLRYGVDLIGYTYKKLVRPYELSSSLPPLQALLDALENGTCKFVKLSSQERKERQSTYSAKLTSGEIESHKRKHRSDVGVK</sequence>
<dbReference type="EMBL" id="NHYD01001604">
    <property type="protein sequence ID" value="PPQ90583.1"/>
    <property type="molecule type" value="Genomic_DNA"/>
</dbReference>
<reference evidence="2 3" key="1">
    <citation type="journal article" date="2018" name="Evol. Lett.">
        <title>Horizontal gene cluster transfer increased hallucinogenic mushroom diversity.</title>
        <authorList>
            <person name="Reynolds H.T."/>
            <person name="Vijayakumar V."/>
            <person name="Gluck-Thaler E."/>
            <person name="Korotkin H.B."/>
            <person name="Matheny P.B."/>
            <person name="Slot J.C."/>
        </authorList>
    </citation>
    <scope>NUCLEOTIDE SEQUENCE [LARGE SCALE GENOMIC DNA]</scope>
    <source>
        <strain evidence="2 3">2631</strain>
    </source>
</reference>
<evidence type="ECO:0000256" key="1">
    <source>
        <dbReference type="SAM" id="MobiDB-lite"/>
    </source>
</evidence>
<dbReference type="InParanoid" id="A0A409XII6"/>
<gene>
    <name evidence="2" type="ORF">CVT25_015107</name>
</gene>
<name>A0A409XII6_PSICY</name>
<evidence type="ECO:0000313" key="2">
    <source>
        <dbReference type="EMBL" id="PPQ90583.1"/>
    </source>
</evidence>
<dbReference type="OrthoDB" id="3253416at2759"/>
<keyword evidence="3" id="KW-1185">Reference proteome</keyword>
<proteinExistence type="predicted"/>
<dbReference type="AlphaFoldDB" id="A0A409XII6"/>
<accession>A0A409XII6</accession>
<protein>
    <submittedName>
        <fullName evidence="2">Uncharacterized protein</fullName>
    </submittedName>
</protein>
<evidence type="ECO:0000313" key="3">
    <source>
        <dbReference type="Proteomes" id="UP000283269"/>
    </source>
</evidence>
<feature type="non-terminal residue" evidence="2">
    <location>
        <position position="1"/>
    </location>
</feature>
<dbReference type="Proteomes" id="UP000283269">
    <property type="component" value="Unassembled WGS sequence"/>
</dbReference>
<organism evidence="2 3">
    <name type="scientific">Psilocybe cyanescens</name>
    <dbReference type="NCBI Taxonomy" id="93625"/>
    <lineage>
        <taxon>Eukaryota</taxon>
        <taxon>Fungi</taxon>
        <taxon>Dikarya</taxon>
        <taxon>Basidiomycota</taxon>
        <taxon>Agaricomycotina</taxon>
        <taxon>Agaricomycetes</taxon>
        <taxon>Agaricomycetidae</taxon>
        <taxon>Agaricales</taxon>
        <taxon>Agaricineae</taxon>
        <taxon>Strophariaceae</taxon>
        <taxon>Psilocybe</taxon>
    </lineage>
</organism>
<feature type="region of interest" description="Disordered" evidence="1">
    <location>
        <begin position="96"/>
        <end position="125"/>
    </location>
</feature>
<comment type="caution">
    <text evidence="2">The sequence shown here is derived from an EMBL/GenBank/DDBJ whole genome shotgun (WGS) entry which is preliminary data.</text>
</comment>